<gene>
    <name evidence="4" type="ORF">MEUPH1_LOCUS25919</name>
</gene>
<dbReference type="Proteomes" id="UP001160148">
    <property type="component" value="Unassembled WGS sequence"/>
</dbReference>
<evidence type="ECO:0000256" key="1">
    <source>
        <dbReference type="ARBA" id="ARBA00004123"/>
    </source>
</evidence>
<dbReference type="InterPro" id="IPR006600">
    <property type="entry name" value="HTH_CenpB_DNA-bd_dom"/>
</dbReference>
<dbReference type="EMBL" id="CARXXK010001017">
    <property type="protein sequence ID" value="CAI6371980.1"/>
    <property type="molecule type" value="Genomic_DNA"/>
</dbReference>
<dbReference type="InterPro" id="IPR009057">
    <property type="entry name" value="Homeodomain-like_sf"/>
</dbReference>
<comment type="subcellular location">
    <subcellularLocation>
        <location evidence="1">Nucleus</location>
    </subcellularLocation>
</comment>
<evidence type="ECO:0000256" key="2">
    <source>
        <dbReference type="ARBA" id="ARBA00023125"/>
    </source>
</evidence>
<dbReference type="GO" id="GO:0005634">
    <property type="term" value="C:nucleus"/>
    <property type="evidence" value="ECO:0007669"/>
    <property type="project" value="UniProtKB-SubCell"/>
</dbReference>
<organism evidence="4 5">
    <name type="scientific">Macrosiphum euphorbiae</name>
    <name type="common">potato aphid</name>
    <dbReference type="NCBI Taxonomy" id="13131"/>
    <lineage>
        <taxon>Eukaryota</taxon>
        <taxon>Metazoa</taxon>
        <taxon>Ecdysozoa</taxon>
        <taxon>Arthropoda</taxon>
        <taxon>Hexapoda</taxon>
        <taxon>Insecta</taxon>
        <taxon>Pterygota</taxon>
        <taxon>Neoptera</taxon>
        <taxon>Paraneoptera</taxon>
        <taxon>Hemiptera</taxon>
        <taxon>Sternorrhyncha</taxon>
        <taxon>Aphidomorpha</taxon>
        <taxon>Aphidoidea</taxon>
        <taxon>Aphididae</taxon>
        <taxon>Macrosiphini</taxon>
        <taxon>Macrosiphum</taxon>
    </lineage>
</organism>
<proteinExistence type="predicted"/>
<dbReference type="PROSITE" id="PS51253">
    <property type="entry name" value="HTH_CENPB"/>
    <property type="match status" value="1"/>
</dbReference>
<keyword evidence="2" id="KW-0238">DNA-binding</keyword>
<dbReference type="SUPFAM" id="SSF46689">
    <property type="entry name" value="Homeodomain-like"/>
    <property type="match status" value="1"/>
</dbReference>
<keyword evidence="5" id="KW-1185">Reference proteome</keyword>
<dbReference type="AlphaFoldDB" id="A0AAV0XTX8"/>
<name>A0AAV0XTX8_9HEMI</name>
<protein>
    <recommendedName>
        <fullName evidence="3">HTH CENPB-type domain-containing protein</fullName>
    </recommendedName>
</protein>
<comment type="caution">
    <text evidence="4">The sequence shown here is derived from an EMBL/GenBank/DDBJ whole genome shotgun (WGS) entry which is preliminary data.</text>
</comment>
<evidence type="ECO:0000313" key="5">
    <source>
        <dbReference type="Proteomes" id="UP001160148"/>
    </source>
</evidence>
<reference evidence="4 5" key="1">
    <citation type="submission" date="2023-01" db="EMBL/GenBank/DDBJ databases">
        <authorList>
            <person name="Whitehead M."/>
        </authorList>
    </citation>
    <scope>NUCLEOTIDE SEQUENCE [LARGE SCALE GENOMIC DNA]</scope>
</reference>
<dbReference type="Pfam" id="PF03221">
    <property type="entry name" value="HTH_Tnp_Tc5"/>
    <property type="match status" value="1"/>
</dbReference>
<evidence type="ECO:0000313" key="4">
    <source>
        <dbReference type="EMBL" id="CAI6371980.1"/>
    </source>
</evidence>
<dbReference type="GO" id="GO:0003677">
    <property type="term" value="F:DNA binding"/>
    <property type="evidence" value="ECO:0007669"/>
    <property type="project" value="UniProtKB-KW"/>
</dbReference>
<accession>A0AAV0XTX8</accession>
<evidence type="ECO:0000259" key="3">
    <source>
        <dbReference type="PROSITE" id="PS51253"/>
    </source>
</evidence>
<feature type="domain" description="HTH CENPB-type" evidence="3">
    <location>
        <begin position="70"/>
        <end position="145"/>
    </location>
</feature>
<sequence>MVKSKAPEKIEKVTKEKKNYVPFKYTEEELVHAVNTIMRKEKSLNQVNKETGFPKSTLSNKVNNKVPILRKIGPSTILSLNEEDKIVHWILAKAKVGFPVHPDNIKDSIQKVLKIFPRENPFKYDRPGKKWLVSFLKRHQEIGKRHTEIISKARAAVTENSIRLWFDGVSSFLKKEGYSDILCDSRRIINCD</sequence>